<accession>A0A0K1PL26</accession>
<evidence type="ECO:0000256" key="1">
    <source>
        <dbReference type="ARBA" id="ARBA00022553"/>
    </source>
</evidence>
<evidence type="ECO:0000313" key="4">
    <source>
        <dbReference type="EMBL" id="AKU94212.1"/>
    </source>
</evidence>
<dbReference type="PROSITE" id="PS50110">
    <property type="entry name" value="RESPONSE_REGULATORY"/>
    <property type="match status" value="1"/>
</dbReference>
<dbReference type="InterPro" id="IPR050595">
    <property type="entry name" value="Bact_response_regulator"/>
</dbReference>
<dbReference type="OrthoDB" id="9786548at2"/>
<sequence>MRRILVVEDSASTRSLVRAILEDPAFAASVGQIDITEAQSGFDAMRLLPRARYDLIITDINMPDVNGLELISFIRKSTVYKTTPLIIISTQATERDVERGRKLGADAYVPKPFSPESLRSACEKLLGEEVRPNG</sequence>
<dbReference type="GO" id="GO:0000160">
    <property type="term" value="P:phosphorelay signal transduction system"/>
    <property type="evidence" value="ECO:0007669"/>
    <property type="project" value="InterPro"/>
</dbReference>
<dbReference type="PANTHER" id="PTHR44591">
    <property type="entry name" value="STRESS RESPONSE REGULATOR PROTEIN 1"/>
    <property type="match status" value="1"/>
</dbReference>
<organism evidence="4 5">
    <name type="scientific">Labilithrix luteola</name>
    <dbReference type="NCBI Taxonomy" id="1391654"/>
    <lineage>
        <taxon>Bacteria</taxon>
        <taxon>Pseudomonadati</taxon>
        <taxon>Myxococcota</taxon>
        <taxon>Polyangia</taxon>
        <taxon>Polyangiales</taxon>
        <taxon>Labilitrichaceae</taxon>
        <taxon>Labilithrix</taxon>
    </lineage>
</organism>
<feature type="domain" description="Response regulatory" evidence="3">
    <location>
        <begin position="3"/>
        <end position="126"/>
    </location>
</feature>
<dbReference type="InterPro" id="IPR011006">
    <property type="entry name" value="CheY-like_superfamily"/>
</dbReference>
<evidence type="ECO:0000256" key="2">
    <source>
        <dbReference type="PROSITE-ProRule" id="PRU00169"/>
    </source>
</evidence>
<dbReference type="InterPro" id="IPR001789">
    <property type="entry name" value="Sig_transdc_resp-reg_receiver"/>
</dbReference>
<feature type="modified residue" description="4-aspartylphosphate" evidence="2">
    <location>
        <position position="59"/>
    </location>
</feature>
<keyword evidence="4" id="KW-0675">Receptor</keyword>
<dbReference type="KEGG" id="llu:AKJ09_00876"/>
<name>A0A0K1PL26_9BACT</name>
<dbReference type="PANTHER" id="PTHR44591:SF25">
    <property type="entry name" value="CHEMOTAXIS TWO-COMPONENT RESPONSE REGULATOR"/>
    <property type="match status" value="1"/>
</dbReference>
<proteinExistence type="predicted"/>
<gene>
    <name evidence="4" type="ORF">AKJ09_00876</name>
</gene>
<dbReference type="SMART" id="SM00448">
    <property type="entry name" value="REC"/>
    <property type="match status" value="1"/>
</dbReference>
<dbReference type="STRING" id="1391654.AKJ09_00876"/>
<evidence type="ECO:0000259" key="3">
    <source>
        <dbReference type="PROSITE" id="PS50110"/>
    </source>
</evidence>
<dbReference type="EMBL" id="CP012333">
    <property type="protein sequence ID" value="AKU94212.1"/>
    <property type="molecule type" value="Genomic_DNA"/>
</dbReference>
<keyword evidence="1 2" id="KW-0597">Phosphoprotein</keyword>
<dbReference type="Pfam" id="PF00072">
    <property type="entry name" value="Response_reg"/>
    <property type="match status" value="1"/>
</dbReference>
<dbReference type="RefSeq" id="WP_146645846.1">
    <property type="nucleotide sequence ID" value="NZ_CP012333.1"/>
</dbReference>
<dbReference type="SUPFAM" id="SSF52172">
    <property type="entry name" value="CheY-like"/>
    <property type="match status" value="1"/>
</dbReference>
<keyword evidence="5" id="KW-1185">Reference proteome</keyword>
<dbReference type="AlphaFoldDB" id="A0A0K1PL26"/>
<dbReference type="Proteomes" id="UP000064967">
    <property type="component" value="Chromosome"/>
</dbReference>
<dbReference type="Gene3D" id="3.40.50.2300">
    <property type="match status" value="1"/>
</dbReference>
<evidence type="ECO:0000313" key="5">
    <source>
        <dbReference type="Proteomes" id="UP000064967"/>
    </source>
</evidence>
<protein>
    <submittedName>
        <fullName evidence="4">Chemotaxis regulator-transmits chemoreceptor signals to flagelllar motor components CheY</fullName>
    </submittedName>
</protein>
<reference evidence="4 5" key="1">
    <citation type="submission" date="2015-08" db="EMBL/GenBank/DDBJ databases">
        <authorList>
            <person name="Babu N.S."/>
            <person name="Beckwith C.J."/>
            <person name="Beseler K.G."/>
            <person name="Brison A."/>
            <person name="Carone J.V."/>
            <person name="Caskin T.P."/>
            <person name="Diamond M."/>
            <person name="Durham M.E."/>
            <person name="Foxe J.M."/>
            <person name="Go M."/>
            <person name="Henderson B.A."/>
            <person name="Jones I.B."/>
            <person name="McGettigan J.A."/>
            <person name="Micheletti S.J."/>
            <person name="Nasrallah M.E."/>
            <person name="Ortiz D."/>
            <person name="Piller C.R."/>
            <person name="Privatt S.R."/>
            <person name="Schneider S.L."/>
            <person name="Sharp S."/>
            <person name="Smith T.C."/>
            <person name="Stanton J.D."/>
            <person name="Ullery H.E."/>
            <person name="Wilson R.J."/>
            <person name="Serrano M.G."/>
            <person name="Buck G."/>
            <person name="Lee V."/>
            <person name="Wang Y."/>
            <person name="Carvalho R."/>
            <person name="Voegtly L."/>
            <person name="Shi R."/>
            <person name="Duckworth R."/>
            <person name="Johnson A."/>
            <person name="Loviza R."/>
            <person name="Walstead R."/>
            <person name="Shah Z."/>
            <person name="Kiflezghi M."/>
            <person name="Wade K."/>
            <person name="Ball S.L."/>
            <person name="Bradley K.W."/>
            <person name="Asai D.J."/>
            <person name="Bowman C.A."/>
            <person name="Russell D.A."/>
            <person name="Pope W.H."/>
            <person name="Jacobs-Sera D."/>
            <person name="Hendrix R.W."/>
            <person name="Hatfull G.F."/>
        </authorList>
    </citation>
    <scope>NUCLEOTIDE SEQUENCE [LARGE SCALE GENOMIC DNA]</scope>
    <source>
        <strain evidence="4 5">DSM 27648</strain>
    </source>
</reference>